<dbReference type="Pfam" id="PF02361">
    <property type="entry name" value="CbiQ"/>
    <property type="match status" value="1"/>
</dbReference>
<dbReference type="InterPro" id="IPR003339">
    <property type="entry name" value="ABC/ECF_trnsptr_transmembrane"/>
</dbReference>
<accession>A0ABW4M660</accession>
<keyword evidence="8" id="KW-1185">Reference proteome</keyword>
<evidence type="ECO:0000256" key="5">
    <source>
        <dbReference type="ARBA" id="ARBA00023136"/>
    </source>
</evidence>
<evidence type="ECO:0000256" key="4">
    <source>
        <dbReference type="ARBA" id="ARBA00022989"/>
    </source>
</evidence>
<evidence type="ECO:0000313" key="7">
    <source>
        <dbReference type="EMBL" id="MFD1746637.1"/>
    </source>
</evidence>
<gene>
    <name evidence="7" type="ORF">ACFSE1_14280</name>
</gene>
<feature type="transmembrane region" description="Helical" evidence="6">
    <location>
        <begin position="95"/>
        <end position="115"/>
    </location>
</feature>
<keyword evidence="3 6" id="KW-0812">Transmembrane</keyword>
<dbReference type="PANTHER" id="PTHR33514">
    <property type="entry name" value="PROTEIN ABCI12, CHLOROPLASTIC"/>
    <property type="match status" value="1"/>
</dbReference>
<evidence type="ECO:0000256" key="1">
    <source>
        <dbReference type="ARBA" id="ARBA00004141"/>
    </source>
</evidence>
<dbReference type="EMBL" id="JBHUEQ010000025">
    <property type="protein sequence ID" value="MFD1746637.1"/>
    <property type="molecule type" value="Genomic_DNA"/>
</dbReference>
<feature type="transmembrane region" description="Helical" evidence="6">
    <location>
        <begin position="67"/>
        <end position="83"/>
    </location>
</feature>
<protein>
    <submittedName>
        <fullName evidence="7">Energy-coupling factor transporter transmembrane component T family protein</fullName>
    </submittedName>
</protein>
<evidence type="ECO:0000256" key="3">
    <source>
        <dbReference type="ARBA" id="ARBA00022692"/>
    </source>
</evidence>
<organism evidence="7 8">
    <name type="scientific">Rhizobium helianthi</name>
    <dbReference type="NCBI Taxonomy" id="1132695"/>
    <lineage>
        <taxon>Bacteria</taxon>
        <taxon>Pseudomonadati</taxon>
        <taxon>Pseudomonadota</taxon>
        <taxon>Alphaproteobacteria</taxon>
        <taxon>Hyphomicrobiales</taxon>
        <taxon>Rhizobiaceae</taxon>
        <taxon>Rhizobium/Agrobacterium group</taxon>
        <taxon>Rhizobium</taxon>
    </lineage>
</organism>
<evidence type="ECO:0000256" key="6">
    <source>
        <dbReference type="SAM" id="Phobius"/>
    </source>
</evidence>
<comment type="caution">
    <text evidence="7">The sequence shown here is derived from an EMBL/GenBank/DDBJ whole genome shotgun (WGS) entry which is preliminary data.</text>
</comment>
<proteinExistence type="inferred from homology"/>
<reference evidence="8" key="1">
    <citation type="journal article" date="2019" name="Int. J. Syst. Evol. Microbiol.">
        <title>The Global Catalogue of Microorganisms (GCM) 10K type strain sequencing project: providing services to taxonomists for standard genome sequencing and annotation.</title>
        <authorList>
            <consortium name="The Broad Institute Genomics Platform"/>
            <consortium name="The Broad Institute Genome Sequencing Center for Infectious Disease"/>
            <person name="Wu L."/>
            <person name="Ma J."/>
        </authorList>
    </citation>
    <scope>NUCLEOTIDE SEQUENCE [LARGE SCALE GENOMIC DNA]</scope>
    <source>
        <strain evidence="8">CG52</strain>
    </source>
</reference>
<keyword evidence="4 6" id="KW-1133">Transmembrane helix</keyword>
<dbReference type="Proteomes" id="UP001597322">
    <property type="component" value="Unassembled WGS sequence"/>
</dbReference>
<name>A0ABW4M660_9HYPH</name>
<keyword evidence="5 6" id="KW-0472">Membrane</keyword>
<comment type="similarity">
    <text evidence="2">Belongs to the CbiQ family.</text>
</comment>
<dbReference type="PANTHER" id="PTHR33514:SF13">
    <property type="entry name" value="PROTEIN ABCI12, CHLOROPLASTIC"/>
    <property type="match status" value="1"/>
</dbReference>
<feature type="transmembrane region" description="Helical" evidence="6">
    <location>
        <begin position="127"/>
        <end position="147"/>
    </location>
</feature>
<sequence length="206" mass="22047">MTSLHMEGNSWLHRASAGYKLFSLFILSLVLSLLNSPALLGLSLFAAILLAAQVGLTPRPLWARTKPVLLTIALLALVNYVVVSPRDALVTLLRLPAIVVLATIVTATTSLSAFIDCLTKAARPLERLGLLRAADVGLALGLVLRFVPEIAARHETLRAAHKARGIPYRLHRALGPLIIATLKDADSIAEAIDARGIRGHKSGHSK</sequence>
<dbReference type="CDD" id="cd16914">
    <property type="entry name" value="EcfT"/>
    <property type="match status" value="1"/>
</dbReference>
<comment type="subcellular location">
    <subcellularLocation>
        <location evidence="1">Membrane</location>
        <topology evidence="1">Multi-pass membrane protein</topology>
    </subcellularLocation>
</comment>
<dbReference type="RefSeq" id="WP_377402791.1">
    <property type="nucleotide sequence ID" value="NZ_JBHUEQ010000025.1"/>
</dbReference>
<evidence type="ECO:0000313" key="8">
    <source>
        <dbReference type="Proteomes" id="UP001597322"/>
    </source>
</evidence>
<evidence type="ECO:0000256" key="2">
    <source>
        <dbReference type="ARBA" id="ARBA00008564"/>
    </source>
</evidence>